<dbReference type="GO" id="GO:0016758">
    <property type="term" value="F:hexosyltransferase activity"/>
    <property type="evidence" value="ECO:0007669"/>
    <property type="project" value="InterPro"/>
</dbReference>
<dbReference type="OrthoDB" id="503443at2"/>
<dbReference type="Gene3D" id="3.40.50.2000">
    <property type="entry name" value="Glycogen Phosphorylase B"/>
    <property type="match status" value="1"/>
</dbReference>
<evidence type="ECO:0000313" key="3">
    <source>
        <dbReference type="Proteomes" id="UP000280346"/>
    </source>
</evidence>
<comment type="caution">
    <text evidence="2">The sequence shown here is derived from an EMBL/GenBank/DDBJ whole genome shotgun (WGS) entry which is preliminary data.</text>
</comment>
<keyword evidence="2" id="KW-0808">Transferase</keyword>
<dbReference type="Pfam" id="PF04101">
    <property type="entry name" value="Glyco_tran_28_C"/>
    <property type="match status" value="1"/>
</dbReference>
<dbReference type="PANTHER" id="PTHR21015">
    <property type="entry name" value="UDP-N-ACETYLGLUCOSAMINE--N-ACETYLMURAMYL-(PENTAPEPTIDE) PYROPHOSPHORYL-UNDECAPRENOL N-ACETYLGLUCOSAMINE TRANSFERASE 1"/>
    <property type="match status" value="1"/>
</dbReference>
<dbReference type="RefSeq" id="WP_126995942.1">
    <property type="nucleotide sequence ID" value="NZ_JBNPXW010000006.1"/>
</dbReference>
<dbReference type="EMBL" id="RZIJ01000003">
    <property type="protein sequence ID" value="RUQ74670.1"/>
    <property type="molecule type" value="Genomic_DNA"/>
</dbReference>
<dbReference type="PANTHER" id="PTHR21015:SF28">
    <property type="entry name" value="SLL1722 PROTEIN"/>
    <property type="match status" value="1"/>
</dbReference>
<evidence type="ECO:0000313" key="2">
    <source>
        <dbReference type="EMBL" id="RUQ74670.1"/>
    </source>
</evidence>
<dbReference type="SUPFAM" id="SSF53756">
    <property type="entry name" value="UDP-Glycosyltransferase/glycogen phosphorylase"/>
    <property type="match status" value="1"/>
</dbReference>
<accession>A0A433JDA5</accession>
<proteinExistence type="predicted"/>
<organism evidence="2 3">
    <name type="scientific">Azospirillum doebereinerae</name>
    <dbReference type="NCBI Taxonomy" id="92933"/>
    <lineage>
        <taxon>Bacteria</taxon>
        <taxon>Pseudomonadati</taxon>
        <taxon>Pseudomonadota</taxon>
        <taxon>Alphaproteobacteria</taxon>
        <taxon>Rhodospirillales</taxon>
        <taxon>Azospirillaceae</taxon>
        <taxon>Azospirillum</taxon>
    </lineage>
</organism>
<feature type="domain" description="Glycosyl transferase family 28 C-terminal" evidence="1">
    <location>
        <begin position="272"/>
        <end position="347"/>
    </location>
</feature>
<protein>
    <submittedName>
        <fullName evidence="2">Glycosyltransferase</fullName>
    </submittedName>
</protein>
<keyword evidence="3" id="KW-1185">Reference proteome</keyword>
<dbReference type="Proteomes" id="UP000280346">
    <property type="component" value="Unassembled WGS sequence"/>
</dbReference>
<sequence length="381" mass="40888">MRVMIVVTHLLGSGHLARALALADAFARAGWAADVVSGGRPAPHLAPGRATLHQLPPLSSAGTDFRTLLTADGRVAGPDDHAERRERLTDLLSALRPDALITELFPFGRRTLAGEFDALLEQALAMPRPPLVLSSVRDILAPPSRPGRLPETEERLRRFYDGVLVHSDPAVIPLEDSWPLTPPMRKMLLYTGFVAPSRPNLADGDEGRDEILVTAGGGPVGRVIFETAARCARAGVLPYRWRLLVPPDEVEAVGHLRALAPAQRLTIEPLRPDFRSLLGRAAASVGRCGYNTALDCLALGVPSVFCPFEDGNETEQITRARILARRPGIAMLREADLSPDRLAAALSGVLGVAVPRLNPAVLAGAARSVEIVTAMLGERRI</sequence>
<dbReference type="AlphaFoldDB" id="A0A433JDA5"/>
<gene>
    <name evidence="2" type="ORF">EJ913_06460</name>
</gene>
<name>A0A433JDA5_9PROT</name>
<dbReference type="InterPro" id="IPR007235">
    <property type="entry name" value="Glyco_trans_28_C"/>
</dbReference>
<reference evidence="2 3" key="1">
    <citation type="submission" date="2018-12" db="EMBL/GenBank/DDBJ databases">
        <authorList>
            <person name="Yang Y."/>
        </authorList>
    </citation>
    <scope>NUCLEOTIDE SEQUENCE [LARGE SCALE GENOMIC DNA]</scope>
    <source>
        <strain evidence="2 3">GSF71</strain>
    </source>
</reference>
<evidence type="ECO:0000259" key="1">
    <source>
        <dbReference type="Pfam" id="PF04101"/>
    </source>
</evidence>